<reference evidence="2" key="1">
    <citation type="submission" date="2016-11" db="UniProtKB">
        <authorList>
            <consortium name="WormBaseParasite"/>
        </authorList>
    </citation>
    <scope>IDENTIFICATION</scope>
</reference>
<accession>A0A1I7V2P5</accession>
<name>A0A1I7V2P5_9PELO</name>
<proteinExistence type="predicted"/>
<dbReference type="PROSITE" id="PS51257">
    <property type="entry name" value="PROKAR_LIPOPROTEIN"/>
    <property type="match status" value="1"/>
</dbReference>
<dbReference type="AlphaFoldDB" id="A0A1I7V2P5"/>
<dbReference type="Proteomes" id="UP000095282">
    <property type="component" value="Unplaced"/>
</dbReference>
<evidence type="ECO:0000313" key="1">
    <source>
        <dbReference type="Proteomes" id="UP000095282"/>
    </source>
</evidence>
<organism evidence="1 2">
    <name type="scientific">Caenorhabditis tropicalis</name>
    <dbReference type="NCBI Taxonomy" id="1561998"/>
    <lineage>
        <taxon>Eukaryota</taxon>
        <taxon>Metazoa</taxon>
        <taxon>Ecdysozoa</taxon>
        <taxon>Nematoda</taxon>
        <taxon>Chromadorea</taxon>
        <taxon>Rhabditida</taxon>
        <taxon>Rhabditina</taxon>
        <taxon>Rhabditomorpha</taxon>
        <taxon>Rhabditoidea</taxon>
        <taxon>Rhabditidae</taxon>
        <taxon>Peloderinae</taxon>
        <taxon>Caenorhabditis</taxon>
    </lineage>
</organism>
<dbReference type="eggNOG" id="ENOG502SYKQ">
    <property type="taxonomic scope" value="Eukaryota"/>
</dbReference>
<evidence type="ECO:0000313" key="2">
    <source>
        <dbReference type="WBParaSite" id="Csp11.Scaffold630.g21789.t1"/>
    </source>
</evidence>
<dbReference type="STRING" id="1561998.A0A1I7V2P5"/>
<dbReference type="WBParaSite" id="Csp11.Scaffold630.g21789.t1">
    <property type="protein sequence ID" value="Csp11.Scaffold630.g21789.t1"/>
    <property type="gene ID" value="Csp11.Scaffold630.g21789"/>
</dbReference>
<keyword evidence="1" id="KW-1185">Reference proteome</keyword>
<sequence length="182" mass="19731">MFMVTKPSFGTGCFASASSCQSEYNGKIESDAVGAAAQQKSSIAGLKGSLRRNSSNLSQDLAASQPEICHADATNIEINCSTSASRAFYVRVEVPTGEQGLIHFSAASEPTQVFTPLQTGCGHGIWKFVVCTMENGSEIAHSQVSRNLDGVGLLYFNVFDDLEIRLTQQEFLHISHCHTRRH</sequence>
<protein>
    <submittedName>
        <fullName evidence="2">MATH domain-containing protein</fullName>
    </submittedName>
</protein>